<evidence type="ECO:0000313" key="1">
    <source>
        <dbReference type="EMBL" id="CUM61957.1"/>
    </source>
</evidence>
<accession>A0A1J1JLM7</accession>
<sequence length="92" mass="10561">MDILTLREKSMDTVTEITIKVNSDVAQAYNQANEEEKEQLTNKIAFFLQPIANKRKAIQQLRNTMTEIGKKAQARGLNHEILEEILSDDEKD</sequence>
<proteinExistence type="predicted"/>
<protein>
    <submittedName>
        <fullName evidence="1">Uncharacterized protein</fullName>
    </submittedName>
</protein>
<reference evidence="1" key="1">
    <citation type="submission" date="2015-09" db="EMBL/GenBank/DDBJ databases">
        <authorList>
            <person name="Jackson K.R."/>
            <person name="Lunt B.L."/>
            <person name="Fisher J.N.B."/>
            <person name="Gardner A.V."/>
            <person name="Bailey M.E."/>
            <person name="Deus L.M."/>
            <person name="Earl A.S."/>
            <person name="Gibby P.D."/>
            <person name="Hartmann K.A."/>
            <person name="Liu J.E."/>
            <person name="Manci A.M."/>
            <person name="Nielsen D.A."/>
            <person name="Solomon M.B."/>
            <person name="Breakwell D.P."/>
            <person name="Burnett S.H."/>
            <person name="Grose J.H."/>
        </authorList>
    </citation>
    <scope>NUCLEOTIDE SEQUENCE</scope>
    <source>
        <strain evidence="1">7805</strain>
    </source>
</reference>
<name>A0A1J1JLM7_PLAAG</name>
<dbReference type="EMBL" id="LO018304">
    <property type="protein sequence ID" value="CUM61957.1"/>
    <property type="molecule type" value="Genomic_DNA"/>
</dbReference>
<dbReference type="AlphaFoldDB" id="A0A1J1JLM7"/>
<organism evidence="1">
    <name type="scientific">Planktothrix agardhii</name>
    <name type="common">Oscillatoria agardhii</name>
    <dbReference type="NCBI Taxonomy" id="1160"/>
    <lineage>
        <taxon>Bacteria</taxon>
        <taxon>Bacillati</taxon>
        <taxon>Cyanobacteriota</taxon>
        <taxon>Cyanophyceae</taxon>
        <taxon>Oscillatoriophycideae</taxon>
        <taxon>Oscillatoriales</taxon>
        <taxon>Microcoleaceae</taxon>
        <taxon>Planktothrix</taxon>
    </lineage>
</organism>
<gene>
    <name evidence="1" type="ORF">PLAM_3991</name>
</gene>